<evidence type="ECO:0008006" key="3">
    <source>
        <dbReference type="Google" id="ProtNLM"/>
    </source>
</evidence>
<organism evidence="1 2">
    <name type="scientific">Cavenderia fasciculata</name>
    <name type="common">Slime mold</name>
    <name type="synonym">Dictyostelium fasciculatum</name>
    <dbReference type="NCBI Taxonomy" id="261658"/>
    <lineage>
        <taxon>Eukaryota</taxon>
        <taxon>Amoebozoa</taxon>
        <taxon>Evosea</taxon>
        <taxon>Eumycetozoa</taxon>
        <taxon>Dictyostelia</taxon>
        <taxon>Acytosteliales</taxon>
        <taxon>Cavenderiaceae</taxon>
        <taxon>Cavenderia</taxon>
    </lineage>
</organism>
<dbReference type="InterPro" id="IPR019362">
    <property type="entry name" value="MMADHC"/>
</dbReference>
<name>F4PJA8_CACFS</name>
<accession>F4PJA8</accession>
<dbReference type="PANTHER" id="PTHR13192">
    <property type="entry name" value="MY011 PROTEIN"/>
    <property type="match status" value="1"/>
</dbReference>
<dbReference type="Proteomes" id="UP000007797">
    <property type="component" value="Unassembled WGS sequence"/>
</dbReference>
<dbReference type="GO" id="GO:0009235">
    <property type="term" value="P:cobalamin metabolic process"/>
    <property type="evidence" value="ECO:0007669"/>
    <property type="project" value="InterPro"/>
</dbReference>
<sequence>MATPIPPSSSSSSSSTDIIEKEIFNSNNDKSYTIKKCTHNALKKNLKEMFPTPIQDNDDNLYVVMFWFKTDLPMSGYSDKTETERETQASKFAILGNSISTSIIDKGYWSDFIDPMSGIPSLTRENANAIFVPSEHGHSLGIEIVDVGCCQVMVHPLWKVRAFFSMVVASAPLDVILDSVNSNFN</sequence>
<dbReference type="GeneID" id="14875934"/>
<dbReference type="KEGG" id="dfa:DFA_06544"/>
<dbReference type="Pfam" id="PF10229">
    <property type="entry name" value="MMADHC"/>
    <property type="match status" value="1"/>
</dbReference>
<protein>
    <recommendedName>
        <fullName evidence="3">Methylmalonic aciduria and homocystinuria type D protein</fullName>
    </recommendedName>
</protein>
<dbReference type="EMBL" id="GL883007">
    <property type="protein sequence ID" value="EGG24394.1"/>
    <property type="molecule type" value="Genomic_DNA"/>
</dbReference>
<keyword evidence="2" id="KW-1185">Reference proteome</keyword>
<reference evidence="2" key="1">
    <citation type="journal article" date="2011" name="Genome Res.">
        <title>Phylogeny-wide analysis of social amoeba genomes highlights ancient origins for complex intercellular communication.</title>
        <authorList>
            <person name="Heidel A.J."/>
            <person name="Lawal H.M."/>
            <person name="Felder M."/>
            <person name="Schilde C."/>
            <person name="Helps N.R."/>
            <person name="Tunggal B."/>
            <person name="Rivero F."/>
            <person name="John U."/>
            <person name="Schleicher M."/>
            <person name="Eichinger L."/>
            <person name="Platzer M."/>
            <person name="Noegel A.A."/>
            <person name="Schaap P."/>
            <person name="Gloeckner G."/>
        </authorList>
    </citation>
    <scope>NUCLEOTIDE SEQUENCE [LARGE SCALE GENOMIC DNA]</scope>
    <source>
        <strain evidence="2">SH3</strain>
    </source>
</reference>
<proteinExistence type="predicted"/>
<dbReference type="PANTHER" id="PTHR13192:SF3">
    <property type="entry name" value="COBALAMIN TRAFFICKING PROTEIN CBLD"/>
    <property type="match status" value="1"/>
</dbReference>
<evidence type="ECO:0000313" key="2">
    <source>
        <dbReference type="Proteomes" id="UP000007797"/>
    </source>
</evidence>
<evidence type="ECO:0000313" key="1">
    <source>
        <dbReference type="EMBL" id="EGG24394.1"/>
    </source>
</evidence>
<dbReference type="OrthoDB" id="10263782at2759"/>
<dbReference type="RefSeq" id="XP_004362245.1">
    <property type="nucleotide sequence ID" value="XM_004362188.1"/>
</dbReference>
<gene>
    <name evidence="1" type="ORF">DFA_06544</name>
</gene>
<dbReference type="OMA" id="DVGCCQV"/>
<dbReference type="STRING" id="1054147.F4PJA8"/>
<dbReference type="AlphaFoldDB" id="F4PJA8"/>